<dbReference type="STRING" id="578462.A0A0L0SYN5"/>
<dbReference type="EMBL" id="GG745353">
    <property type="protein sequence ID" value="KNE67500.1"/>
    <property type="molecule type" value="Genomic_DNA"/>
</dbReference>
<dbReference type="InterPro" id="IPR005828">
    <property type="entry name" value="MFS_sugar_transport-like"/>
</dbReference>
<evidence type="ECO:0000313" key="10">
    <source>
        <dbReference type="EMBL" id="KNE67500.1"/>
    </source>
</evidence>
<dbReference type="SUPFAM" id="SSF103473">
    <property type="entry name" value="MFS general substrate transporter"/>
    <property type="match status" value="1"/>
</dbReference>
<feature type="transmembrane region" description="Helical" evidence="7">
    <location>
        <begin position="339"/>
        <end position="357"/>
    </location>
</feature>
<evidence type="ECO:0000256" key="7">
    <source>
        <dbReference type="SAM" id="Phobius"/>
    </source>
</evidence>
<keyword evidence="8" id="KW-0732">Signal</keyword>
<evidence type="ECO:0000256" key="1">
    <source>
        <dbReference type="ARBA" id="ARBA00004141"/>
    </source>
</evidence>
<feature type="transmembrane region" description="Helical" evidence="7">
    <location>
        <begin position="185"/>
        <end position="206"/>
    </location>
</feature>
<dbReference type="eggNOG" id="KOG0569">
    <property type="taxonomic scope" value="Eukaryota"/>
</dbReference>
<gene>
    <name evidence="10" type="ORF">AMAG_11959</name>
</gene>
<feature type="transmembrane region" description="Helical" evidence="7">
    <location>
        <begin position="12"/>
        <end position="30"/>
    </location>
</feature>
<dbReference type="PRINTS" id="PR00171">
    <property type="entry name" value="SUGRTRNSPORT"/>
</dbReference>
<feature type="transmembrane region" description="Helical" evidence="7">
    <location>
        <begin position="157"/>
        <end position="179"/>
    </location>
</feature>
<evidence type="ECO:0000256" key="2">
    <source>
        <dbReference type="ARBA" id="ARBA00010992"/>
    </source>
</evidence>
<dbReference type="GO" id="GO:0016020">
    <property type="term" value="C:membrane"/>
    <property type="evidence" value="ECO:0007669"/>
    <property type="project" value="UniProtKB-SubCell"/>
</dbReference>
<feature type="transmembrane region" description="Helical" evidence="7">
    <location>
        <begin position="67"/>
        <end position="88"/>
    </location>
</feature>
<dbReference type="GO" id="GO:0015149">
    <property type="term" value="F:hexose transmembrane transporter activity"/>
    <property type="evidence" value="ECO:0007669"/>
    <property type="project" value="TreeGrafter"/>
</dbReference>
<dbReference type="Pfam" id="PF00083">
    <property type="entry name" value="Sugar_tr"/>
    <property type="match status" value="1"/>
</dbReference>
<proteinExistence type="inferred from homology"/>
<dbReference type="InterPro" id="IPR003663">
    <property type="entry name" value="Sugar/inositol_transpt"/>
</dbReference>
<feature type="signal peptide" evidence="8">
    <location>
        <begin position="1"/>
        <end position="19"/>
    </location>
</feature>
<dbReference type="PANTHER" id="PTHR23503">
    <property type="entry name" value="SOLUTE CARRIER FAMILY 2"/>
    <property type="match status" value="1"/>
</dbReference>
<dbReference type="PANTHER" id="PTHR23503:SF8">
    <property type="entry name" value="FACILITATED GLUCOSE TRANSPORTER PROTEIN 1"/>
    <property type="match status" value="1"/>
</dbReference>
<evidence type="ECO:0000256" key="3">
    <source>
        <dbReference type="ARBA" id="ARBA00022448"/>
    </source>
</evidence>
<feature type="transmembrane region" description="Helical" evidence="7">
    <location>
        <begin position="100"/>
        <end position="118"/>
    </location>
</feature>
<reference evidence="11" key="2">
    <citation type="submission" date="2009-11" db="EMBL/GenBank/DDBJ databases">
        <title>The Genome Sequence of Allomyces macrogynus strain ATCC 38327.</title>
        <authorList>
            <consortium name="The Broad Institute Genome Sequencing Platform"/>
            <person name="Russ C."/>
            <person name="Cuomo C."/>
            <person name="Shea T."/>
            <person name="Young S.K."/>
            <person name="Zeng Q."/>
            <person name="Koehrsen M."/>
            <person name="Haas B."/>
            <person name="Borodovsky M."/>
            <person name="Guigo R."/>
            <person name="Alvarado L."/>
            <person name="Berlin A."/>
            <person name="Borenstein D."/>
            <person name="Chen Z."/>
            <person name="Engels R."/>
            <person name="Freedman E."/>
            <person name="Gellesch M."/>
            <person name="Goldberg J."/>
            <person name="Griggs A."/>
            <person name="Gujja S."/>
            <person name="Heiman D."/>
            <person name="Hepburn T."/>
            <person name="Howarth C."/>
            <person name="Jen D."/>
            <person name="Larson L."/>
            <person name="Lewis B."/>
            <person name="Mehta T."/>
            <person name="Park D."/>
            <person name="Pearson M."/>
            <person name="Roberts A."/>
            <person name="Saif S."/>
            <person name="Shenoy N."/>
            <person name="Sisk P."/>
            <person name="Stolte C."/>
            <person name="Sykes S."/>
            <person name="Walk T."/>
            <person name="White J."/>
            <person name="Yandava C."/>
            <person name="Burger G."/>
            <person name="Gray M.W."/>
            <person name="Holland P.W.H."/>
            <person name="King N."/>
            <person name="Lang F.B.F."/>
            <person name="Roger A.J."/>
            <person name="Ruiz-Trillo I."/>
            <person name="Lander E."/>
            <person name="Nusbaum C."/>
        </authorList>
    </citation>
    <scope>NUCLEOTIDE SEQUENCE [LARGE SCALE GENOMIC DNA]</scope>
    <source>
        <strain evidence="11">ATCC 38327</strain>
    </source>
</reference>
<feature type="transmembrane region" description="Helical" evidence="7">
    <location>
        <begin position="369"/>
        <end position="390"/>
    </location>
</feature>
<keyword evidence="4 7" id="KW-0812">Transmembrane</keyword>
<dbReference type="AlphaFoldDB" id="A0A0L0SYN5"/>
<accession>A0A0L0SYN5</accession>
<dbReference type="Gene3D" id="1.20.1250.20">
    <property type="entry name" value="MFS general substrate transporter like domains"/>
    <property type="match status" value="1"/>
</dbReference>
<evidence type="ECO:0000256" key="8">
    <source>
        <dbReference type="SAM" id="SignalP"/>
    </source>
</evidence>
<dbReference type="VEuPathDB" id="FungiDB:AMAG_11959"/>
<keyword evidence="6 7" id="KW-0472">Membrane</keyword>
<feature type="transmembrane region" description="Helical" evidence="7">
    <location>
        <begin position="402"/>
        <end position="426"/>
    </location>
</feature>
<evidence type="ECO:0000313" key="11">
    <source>
        <dbReference type="Proteomes" id="UP000054350"/>
    </source>
</evidence>
<dbReference type="InterPro" id="IPR005829">
    <property type="entry name" value="Sugar_transporter_CS"/>
</dbReference>
<reference evidence="10 11" key="1">
    <citation type="submission" date="2009-11" db="EMBL/GenBank/DDBJ databases">
        <title>Annotation of Allomyces macrogynus ATCC 38327.</title>
        <authorList>
            <consortium name="The Broad Institute Genome Sequencing Platform"/>
            <person name="Russ C."/>
            <person name="Cuomo C."/>
            <person name="Burger G."/>
            <person name="Gray M.W."/>
            <person name="Holland P.W.H."/>
            <person name="King N."/>
            <person name="Lang F.B.F."/>
            <person name="Roger A.J."/>
            <person name="Ruiz-Trillo I."/>
            <person name="Young S.K."/>
            <person name="Zeng Q."/>
            <person name="Gargeya S."/>
            <person name="Fitzgerald M."/>
            <person name="Haas B."/>
            <person name="Abouelleil A."/>
            <person name="Alvarado L."/>
            <person name="Arachchi H.M."/>
            <person name="Berlin A."/>
            <person name="Chapman S.B."/>
            <person name="Gearin G."/>
            <person name="Goldberg J."/>
            <person name="Griggs A."/>
            <person name="Gujja S."/>
            <person name="Hansen M."/>
            <person name="Heiman D."/>
            <person name="Howarth C."/>
            <person name="Larimer J."/>
            <person name="Lui A."/>
            <person name="MacDonald P.J.P."/>
            <person name="McCowen C."/>
            <person name="Montmayeur A."/>
            <person name="Murphy C."/>
            <person name="Neiman D."/>
            <person name="Pearson M."/>
            <person name="Priest M."/>
            <person name="Roberts A."/>
            <person name="Saif S."/>
            <person name="Shea T."/>
            <person name="Sisk P."/>
            <person name="Stolte C."/>
            <person name="Sykes S."/>
            <person name="Wortman J."/>
            <person name="Nusbaum C."/>
            <person name="Birren B."/>
        </authorList>
    </citation>
    <scope>NUCLEOTIDE SEQUENCE [LARGE SCALE GENOMIC DNA]</scope>
    <source>
        <strain evidence="10 11">ATCC 38327</strain>
    </source>
</reference>
<keyword evidence="3" id="KW-0813">Transport</keyword>
<keyword evidence="5 7" id="KW-1133">Transmembrane helix</keyword>
<name>A0A0L0SYN5_ALLM3</name>
<comment type="subcellular location">
    <subcellularLocation>
        <location evidence="1">Membrane</location>
        <topology evidence="1">Multi-pass membrane protein</topology>
    </subcellularLocation>
</comment>
<feature type="chain" id="PRO_5005548405" description="Major facilitator superfamily (MFS) profile domain-containing protein" evidence="8">
    <location>
        <begin position="20"/>
        <end position="474"/>
    </location>
</feature>
<dbReference type="InterPro" id="IPR036259">
    <property type="entry name" value="MFS_trans_sf"/>
</dbReference>
<feature type="transmembrane region" description="Helical" evidence="7">
    <location>
        <begin position="299"/>
        <end position="327"/>
    </location>
</feature>
<sequence>MSGSATPSSAMLYFSGATAALLMFQLGYHLGELNGLACVGTVDPVAVPDPNEPGFLGMSVCLPMPRIAYSLANGALALAGAAGALWAGRACDQYGRVRTMQLLNVPLIAAALVMTFAVNYPMLFVGRLLAGLGTGGGSVLTPIYLSEVSPNAKRGFLGVFSVLGLGSGLFVTSLIPFLFPAPQMWRLMTFCSLFFAVLQLALLTVVPETPVHLKATGRVDEAKAVMRKMTWSDAEIAQATDVESAKPSKDATAAPKEAVSLGEFLTAGKHRKSLLVLVMSHATQQLSGINAFFSFSFSILMLIFPTAYATSLFYVCFNAYYVLLQFIPGNLLERYGRRPLMLVSIFSMAFFAALFTVADKALHQPYVQLVGFVGAVTVFSFGLSSIPFILTAEVVEPAAVGVASQVSLAVNNLSNFVILVAFPPLLDAIGSYTFLILAGYLVAMGVVALRILPETKGKTPAEVVAELRETAAKA</sequence>
<dbReference type="InterPro" id="IPR045263">
    <property type="entry name" value="GLUT"/>
</dbReference>
<feature type="transmembrane region" description="Helical" evidence="7">
    <location>
        <begin position="124"/>
        <end position="145"/>
    </location>
</feature>
<dbReference type="Proteomes" id="UP000054350">
    <property type="component" value="Unassembled WGS sequence"/>
</dbReference>
<feature type="transmembrane region" description="Helical" evidence="7">
    <location>
        <begin position="432"/>
        <end position="452"/>
    </location>
</feature>
<evidence type="ECO:0000256" key="4">
    <source>
        <dbReference type="ARBA" id="ARBA00022692"/>
    </source>
</evidence>
<evidence type="ECO:0000259" key="9">
    <source>
        <dbReference type="PROSITE" id="PS50850"/>
    </source>
</evidence>
<dbReference type="OrthoDB" id="4540492at2759"/>
<evidence type="ECO:0000256" key="6">
    <source>
        <dbReference type="ARBA" id="ARBA00023136"/>
    </source>
</evidence>
<protein>
    <recommendedName>
        <fullName evidence="9">Major facilitator superfamily (MFS) profile domain-containing protein</fullName>
    </recommendedName>
</protein>
<dbReference type="PROSITE" id="PS00217">
    <property type="entry name" value="SUGAR_TRANSPORT_2"/>
    <property type="match status" value="1"/>
</dbReference>
<feature type="domain" description="Major facilitator superfamily (MFS) profile" evidence="9">
    <location>
        <begin position="15"/>
        <end position="456"/>
    </location>
</feature>
<organism evidence="10 11">
    <name type="scientific">Allomyces macrogynus (strain ATCC 38327)</name>
    <name type="common">Allomyces javanicus var. macrogynus</name>
    <dbReference type="NCBI Taxonomy" id="578462"/>
    <lineage>
        <taxon>Eukaryota</taxon>
        <taxon>Fungi</taxon>
        <taxon>Fungi incertae sedis</taxon>
        <taxon>Blastocladiomycota</taxon>
        <taxon>Blastocladiomycetes</taxon>
        <taxon>Blastocladiales</taxon>
        <taxon>Blastocladiaceae</taxon>
        <taxon>Allomyces</taxon>
    </lineage>
</organism>
<keyword evidence="11" id="KW-1185">Reference proteome</keyword>
<dbReference type="PROSITE" id="PS50850">
    <property type="entry name" value="MFS"/>
    <property type="match status" value="1"/>
</dbReference>
<dbReference type="InterPro" id="IPR020846">
    <property type="entry name" value="MFS_dom"/>
</dbReference>
<comment type="similarity">
    <text evidence="2">Belongs to the major facilitator superfamily. Sugar transporter (TC 2.A.1.1) family.</text>
</comment>
<evidence type="ECO:0000256" key="5">
    <source>
        <dbReference type="ARBA" id="ARBA00022989"/>
    </source>
</evidence>